<dbReference type="Pfam" id="PF01966">
    <property type="entry name" value="HD"/>
    <property type="match status" value="1"/>
</dbReference>
<dbReference type="InterPro" id="IPR003607">
    <property type="entry name" value="HD/PDEase_dom"/>
</dbReference>
<dbReference type="GO" id="GO:0006203">
    <property type="term" value="P:dGTP catabolic process"/>
    <property type="evidence" value="ECO:0007669"/>
    <property type="project" value="TreeGrafter"/>
</dbReference>
<dbReference type="GO" id="GO:0008832">
    <property type="term" value="F:dGTPase activity"/>
    <property type="evidence" value="ECO:0007669"/>
    <property type="project" value="TreeGrafter"/>
</dbReference>
<dbReference type="PANTHER" id="PTHR11373:SF43">
    <property type="entry name" value="DEOXYGUANOSINETRIPHOSPHATE TRIPHOSPHOHYDROLASE-LIKE PROTEIN"/>
    <property type="match status" value="1"/>
</dbReference>
<dbReference type="InterPro" id="IPR026875">
    <property type="entry name" value="PHydrolase_assoc_dom"/>
</dbReference>
<comment type="similarity">
    <text evidence="2">Belongs to the dGTPase family. Type 2 subfamily.</text>
</comment>
<proteinExistence type="inferred from homology"/>
<dbReference type="SUPFAM" id="SSF109604">
    <property type="entry name" value="HD-domain/PDEase-like"/>
    <property type="match status" value="1"/>
</dbReference>
<dbReference type="Gene3D" id="1.10.3210.10">
    <property type="entry name" value="Hypothetical protein af1432"/>
    <property type="match status" value="1"/>
</dbReference>
<evidence type="ECO:0000256" key="2">
    <source>
        <dbReference type="HAMAP-Rule" id="MF_01212"/>
    </source>
</evidence>
<dbReference type="PROSITE" id="PS51831">
    <property type="entry name" value="HD"/>
    <property type="match status" value="1"/>
</dbReference>
<reference evidence="5 6" key="1">
    <citation type="submission" date="2019-09" db="EMBL/GenBank/DDBJ databases">
        <title>Hydrogenophaga aromatica sp. nov., isolated from a para-xylene-degrading enrichment culture.</title>
        <authorList>
            <person name="Tancsics A."/>
            <person name="Banerjee S."/>
        </authorList>
    </citation>
    <scope>NUCLEOTIDE SEQUENCE [LARGE SCALE GENOMIC DNA]</scope>
    <source>
        <strain evidence="5 6">D2P1</strain>
    </source>
</reference>
<dbReference type="AlphaFoldDB" id="A0A7Y8GTF7"/>
<feature type="domain" description="HD" evidence="4">
    <location>
        <begin position="63"/>
        <end position="211"/>
    </location>
</feature>
<dbReference type="CDD" id="cd00077">
    <property type="entry name" value="HDc"/>
    <property type="match status" value="1"/>
</dbReference>
<evidence type="ECO:0000313" key="6">
    <source>
        <dbReference type="Proteomes" id="UP000545507"/>
    </source>
</evidence>
<evidence type="ECO:0000259" key="4">
    <source>
        <dbReference type="PROSITE" id="PS51831"/>
    </source>
</evidence>
<keyword evidence="6" id="KW-1185">Reference proteome</keyword>
<comment type="caution">
    <text evidence="5">The sequence shown here is derived from an EMBL/GenBank/DDBJ whole genome shotgun (WGS) entry which is preliminary data.</text>
</comment>
<dbReference type="EMBL" id="VYGV01000003">
    <property type="protein sequence ID" value="NWF44111.1"/>
    <property type="molecule type" value="Genomic_DNA"/>
</dbReference>
<keyword evidence="1 2" id="KW-0378">Hydrolase</keyword>
<organism evidence="5 6">
    <name type="scientific">Hydrogenophaga aromaticivorans</name>
    <dbReference type="NCBI Taxonomy" id="2610898"/>
    <lineage>
        <taxon>Bacteria</taxon>
        <taxon>Pseudomonadati</taxon>
        <taxon>Pseudomonadota</taxon>
        <taxon>Betaproteobacteria</taxon>
        <taxon>Burkholderiales</taxon>
        <taxon>Comamonadaceae</taxon>
        <taxon>Hydrogenophaga</taxon>
    </lineage>
</organism>
<dbReference type="SMART" id="SM00471">
    <property type="entry name" value="HDc"/>
    <property type="match status" value="1"/>
</dbReference>
<dbReference type="PANTHER" id="PTHR11373">
    <property type="entry name" value="DEOXYNUCLEOSIDE TRIPHOSPHATE TRIPHOSPHOHYDROLASE"/>
    <property type="match status" value="1"/>
</dbReference>
<dbReference type="InterPro" id="IPR023023">
    <property type="entry name" value="dNTPase_2"/>
</dbReference>
<dbReference type="Pfam" id="PF13286">
    <property type="entry name" value="HD_assoc"/>
    <property type="match status" value="1"/>
</dbReference>
<name>A0A7Y8GTF7_9BURK</name>
<protein>
    <recommendedName>
        <fullName evidence="2">Deoxyguanosinetriphosphate triphosphohydrolase-like protein</fullName>
    </recommendedName>
</protein>
<evidence type="ECO:0000256" key="1">
    <source>
        <dbReference type="ARBA" id="ARBA00022801"/>
    </source>
</evidence>
<sequence>MGLAPYACHPDSSRGRRFKEPEAPTRTAFQRDRDRIIHCTAFRRLVYKTQVFLNHEGDLFRTRLTHSLEVAQLGRSIARSLGLNEDLVEAVALAHDLGHTPFGHAGQDALNACMKNQPSLQNAPHASEQAGFEHNLQSLRVVDALEERYPDFDGLNLTFETREGILKHCSPANAKRLCAQDASGVAVRFLTGGSPSLEAQLCNLADEIAYNAHDIDDGVRSGLLSMEQLEAVPLFARYHRLVLEKHPRLDGRRLLFEVIRRMLSDQVYDVIDTSRTSIETSKVGSVDDVRAHGTLVSFSAAMRDQSMELKQFLLRNLYRHPQVMETTERARCVVTELFAFYLDQPHEPPMSHQPDAHRARAVADYIAGMTDRFAIREHERLSGKVLFP</sequence>
<dbReference type="InterPro" id="IPR006261">
    <property type="entry name" value="dGTPase"/>
</dbReference>
<dbReference type="NCBIfam" id="TIGR01353">
    <property type="entry name" value="dGTP_triPase"/>
    <property type="match status" value="1"/>
</dbReference>
<accession>A0A7Y8GTF7</accession>
<dbReference type="InterPro" id="IPR006674">
    <property type="entry name" value="HD_domain"/>
</dbReference>
<evidence type="ECO:0000256" key="3">
    <source>
        <dbReference type="SAM" id="MobiDB-lite"/>
    </source>
</evidence>
<dbReference type="HAMAP" id="MF_01212">
    <property type="entry name" value="dGTPase_type2"/>
    <property type="match status" value="1"/>
</dbReference>
<gene>
    <name evidence="5" type="ORF">F3K02_02430</name>
</gene>
<feature type="region of interest" description="Disordered" evidence="3">
    <location>
        <begin position="1"/>
        <end position="26"/>
    </location>
</feature>
<dbReference type="InterPro" id="IPR050135">
    <property type="entry name" value="dGTPase-like"/>
</dbReference>
<feature type="compositionally biased region" description="Basic and acidic residues" evidence="3">
    <location>
        <begin position="11"/>
        <end position="26"/>
    </location>
</feature>
<dbReference type="Proteomes" id="UP000545507">
    <property type="component" value="Unassembled WGS sequence"/>
</dbReference>
<dbReference type="RefSeq" id="WP_177133172.1">
    <property type="nucleotide sequence ID" value="NZ_VYGV01000003.1"/>
</dbReference>
<dbReference type="NCBIfam" id="NF002326">
    <property type="entry name" value="PRK01286.1-1"/>
    <property type="match status" value="1"/>
</dbReference>
<evidence type="ECO:0000313" key="5">
    <source>
        <dbReference type="EMBL" id="NWF44111.1"/>
    </source>
</evidence>